<evidence type="ECO:0000259" key="1">
    <source>
        <dbReference type="Pfam" id="PF03235"/>
    </source>
</evidence>
<dbReference type="PANTHER" id="PTHR39639:SF1">
    <property type="entry name" value="DUF262 DOMAIN-CONTAINING PROTEIN"/>
    <property type="match status" value="1"/>
</dbReference>
<reference evidence="2 3" key="1">
    <citation type="submission" date="2023-05" db="EMBL/GenBank/DDBJ databases">
        <title>Actinoplanes sp. NEAU-A12 genome sequencing.</title>
        <authorList>
            <person name="Wang Z.-S."/>
        </authorList>
    </citation>
    <scope>NUCLEOTIDE SEQUENCE [LARGE SCALE GENOMIC DNA]</scope>
    <source>
        <strain evidence="2 3">NEAU-A12</strain>
    </source>
</reference>
<dbReference type="InterPro" id="IPR004919">
    <property type="entry name" value="GmrSD_N"/>
</dbReference>
<evidence type="ECO:0000313" key="3">
    <source>
        <dbReference type="Proteomes" id="UP001241758"/>
    </source>
</evidence>
<proteinExistence type="predicted"/>
<name>A0ABT6WQV7_9ACTN</name>
<comment type="caution">
    <text evidence="2">The sequence shown here is derived from an EMBL/GenBank/DDBJ whole genome shotgun (WGS) entry which is preliminary data.</text>
</comment>
<accession>A0ABT6WQV7</accession>
<gene>
    <name evidence="2" type="ORF">QLQ12_26170</name>
</gene>
<organism evidence="2 3">
    <name type="scientific">Actinoplanes sandaracinus</name>
    <dbReference type="NCBI Taxonomy" id="3045177"/>
    <lineage>
        <taxon>Bacteria</taxon>
        <taxon>Bacillati</taxon>
        <taxon>Actinomycetota</taxon>
        <taxon>Actinomycetes</taxon>
        <taxon>Micromonosporales</taxon>
        <taxon>Micromonosporaceae</taxon>
        <taxon>Actinoplanes</taxon>
    </lineage>
</organism>
<feature type="domain" description="GmrSD restriction endonucleases N-terminal" evidence="1">
    <location>
        <begin position="26"/>
        <end position="160"/>
    </location>
</feature>
<keyword evidence="3" id="KW-1185">Reference proteome</keyword>
<protein>
    <submittedName>
        <fullName evidence="2">DUF262 domain-containing protein</fullName>
    </submittedName>
</protein>
<dbReference type="RefSeq" id="WP_282763122.1">
    <property type="nucleotide sequence ID" value="NZ_JASCTH010000018.1"/>
</dbReference>
<evidence type="ECO:0000313" key="2">
    <source>
        <dbReference type="EMBL" id="MDI6102109.1"/>
    </source>
</evidence>
<dbReference type="Pfam" id="PF03235">
    <property type="entry name" value="GmrSD_N"/>
    <property type="match status" value="1"/>
</dbReference>
<dbReference type="Proteomes" id="UP001241758">
    <property type="component" value="Unassembled WGS sequence"/>
</dbReference>
<dbReference type="PANTHER" id="PTHR39639">
    <property type="entry name" value="CHROMOSOME 16, WHOLE GENOME SHOTGUN SEQUENCE"/>
    <property type="match status" value="1"/>
</dbReference>
<sequence length="345" mass="39384">MAEQRRQTTQPVAWFLDLHRRNLLELSPPYQRRSVWNQSYKDYFVDTVLLNYPAPAVFLFEDITDEGVGNYAVVDGKQRLQTVFDFIKGEFPVSEKASIPRLRGLHFSEFGSAEKRSLYAYQFSIEFLPSTDEGTLSNIFDRINRNVAKLTAQELRHAKYSGIFAATAERLTEEMTRRLPTDFPRIASSSKRQMKDVELVVNLLLLTERGVESYSQSDLDAAYSDRDEDWEVASEVEEEFLQTVALIKELAEGLLSGEAKRLRNQADFYSLYGSLLQLKRAEKLPDSNSIIQNLNAFMASVNSEDARADSANARRYYEAARSNSNDPAQRRDRISLISNVITGVE</sequence>
<dbReference type="EMBL" id="JASCTH010000018">
    <property type="protein sequence ID" value="MDI6102109.1"/>
    <property type="molecule type" value="Genomic_DNA"/>
</dbReference>